<keyword evidence="11" id="KW-1185">Reference proteome</keyword>
<feature type="transmembrane region" description="Helical" evidence="8">
    <location>
        <begin position="1168"/>
        <end position="1191"/>
    </location>
</feature>
<evidence type="ECO:0000256" key="8">
    <source>
        <dbReference type="SAM" id="Phobius"/>
    </source>
</evidence>
<sequence>MNSSYKPSNPWNKNVQQKKKKVMKVSPPSAIEKPSPTPSEVRFKEAHSKLQAAVKKHVKDYESSSEEDELESSNLIEDVLKNYKNTGVGDDYLVRTQTFIEEAFVSGAATCLICISRVKRDDAIWSCLSCYASFHLMCIQRWSKDTIIHQKQALEDPVPNRQIRLCWCCPKCRYEYKPEDVPSKYMCFCKKTENPKFEPFLVPHSCGEICKKDLVPSCGHKCLLLCHPGPCPPCPVTVSVTCYCGSQAPKVQRCSKKEWSCNNPCGRALLCGKHSCSDPCHPGECKPCPKKSIQKCLCKSQQKLRDCASPIWQCDKVCDKLLECGNHRCQEVCHAGDCDGCALNKPRTCPCGKTSYQLPCTEETPTCLDTCDKLLDCGIHRCNQRCHKNKCGACLEIVVKSCRCGQRTKEVQCSKPYVCEAKCKNLKDCGKHPCNRKCCDNNCPPVRETMRPNAELQESQMCFGLSSGALLPVCGATKIVVPCGSKQKTSPPKCSKLCLIPPDCHHEKQVEHKCHFGDCPPCRQVCNKARPTCPHKCVAPCHTAVLVKVKEAQKASMPWEQTQPQVEKQALPCPDCEVLVPVTCLGEHETADFPCYLAKPSSCYRPCGRLLKCENHICILPCHVVEAAPDKLKAGANCEKCEQECTKDRPEGCQHFCPKPCHPGPCPPCSNMLRIKCHCGLNQPYVHCSDWICADKREALQSCGDRCPKNYDCGHRCKANCHPGPCPNADECKKKVKVSCKCKRIRKEFACDVVRKNMAKVDCDDECKMKLEEERKIREAVEQEKKREEELRNKKELERYQKIFEGKKKSKARRVNEAEDELGFFEKYRLVLLCIFIVVVSVGFYYLFVLVAYGLIPSIWKGKVKEQSGTVILLHGSKMPYADLLTPGTELKELNFNGFWDWFLNTSDLRLHWKYEPTYVIAQFAFIFGGLATLAHACIKRGRLPYLWLAVVLHGLVVEGMSYALRPHVDNFWHSQTPVMFLGGRLPLHIIFLYPCFLYNSSIAVAKMRLPKWSEPFAVGLGVVLIDIPYDIISVNFLHWTWHDTDPNIFDRHYWVPWNSYYFHASFAASFTFWFHFTREKLCRSEGKWISDKRISRELLCSLIAGLLGTPGGVLLFIPIYHPLHDIFKLHSEVTFFMLFSIFLLLIWSGDRKPKTEFPNQAKGKTHWTTWILVTHLILHYASFLIMPIFFNPEDEISTGLKEPIGPCNEYEDVKTAFGMTLQKRKYLCASDYDEKYFDWHCLPGSKPPSSGSIWYTACGVALPNRVEYISIIALLCIISATVFSNLHFHSYGDGVFTEKYKQIKDNKKRN</sequence>
<dbReference type="GO" id="GO:0008270">
    <property type="term" value="F:zinc ion binding"/>
    <property type="evidence" value="ECO:0007669"/>
    <property type="project" value="UniProtKB-KW"/>
</dbReference>
<feature type="transmembrane region" description="Helical" evidence="8">
    <location>
        <begin position="946"/>
        <end position="966"/>
    </location>
</feature>
<evidence type="ECO:0000256" key="1">
    <source>
        <dbReference type="ARBA" id="ARBA00007269"/>
    </source>
</evidence>
<evidence type="ECO:0000256" key="7">
    <source>
        <dbReference type="SAM" id="MobiDB-lite"/>
    </source>
</evidence>
<dbReference type="GO" id="GO:0000981">
    <property type="term" value="F:DNA-binding transcription factor activity, RNA polymerase II-specific"/>
    <property type="evidence" value="ECO:0007669"/>
    <property type="project" value="TreeGrafter"/>
</dbReference>
<feature type="domain" description="NF-X1-type" evidence="9">
    <location>
        <begin position="218"/>
        <end position="236"/>
    </location>
</feature>
<keyword evidence="5" id="KW-0862">Zinc</keyword>
<feature type="domain" description="NF-X1-type" evidence="9">
    <location>
        <begin position="713"/>
        <end position="734"/>
    </location>
</feature>
<comment type="caution">
    <text evidence="10">The sequence shown here is derived from an EMBL/GenBank/DDBJ whole genome shotgun (WGS) entry which is preliminary data.</text>
</comment>
<dbReference type="EMBL" id="JANEYG010000007">
    <property type="protein sequence ID" value="KAJ8922417.1"/>
    <property type="molecule type" value="Genomic_DNA"/>
</dbReference>
<evidence type="ECO:0000256" key="6">
    <source>
        <dbReference type="SAM" id="Coils"/>
    </source>
</evidence>
<dbReference type="PANTHER" id="PTHR12360">
    <property type="entry name" value="NUCLEAR TRANSCRIPTION FACTOR, X-BOX BINDING 1 NFX1"/>
    <property type="match status" value="1"/>
</dbReference>
<feature type="transmembrane region" description="Helical" evidence="8">
    <location>
        <begin position="1061"/>
        <end position="1078"/>
    </location>
</feature>
<feature type="domain" description="NF-X1-type" evidence="9">
    <location>
        <begin position="429"/>
        <end position="448"/>
    </location>
</feature>
<evidence type="ECO:0000256" key="3">
    <source>
        <dbReference type="ARBA" id="ARBA00022737"/>
    </source>
</evidence>
<evidence type="ECO:0000313" key="11">
    <source>
        <dbReference type="Proteomes" id="UP001159042"/>
    </source>
</evidence>
<gene>
    <name evidence="10" type="ORF">NQ315_004363</name>
</gene>
<dbReference type="CDD" id="cd22249">
    <property type="entry name" value="UDM1_RNF168_RNF169-like"/>
    <property type="match status" value="1"/>
</dbReference>
<feature type="domain" description="NF-X1-type" evidence="9">
    <location>
        <begin position="377"/>
        <end position="396"/>
    </location>
</feature>
<feature type="domain" description="NF-X1-type" evidence="9">
    <location>
        <begin position="613"/>
        <end position="643"/>
    </location>
</feature>
<keyword evidence="8" id="KW-0472">Membrane</keyword>
<keyword evidence="4" id="KW-0863">Zinc-finger</keyword>
<evidence type="ECO:0000256" key="5">
    <source>
        <dbReference type="ARBA" id="ARBA00022833"/>
    </source>
</evidence>
<organism evidence="10 11">
    <name type="scientific">Exocentrus adspersus</name>
    <dbReference type="NCBI Taxonomy" id="1586481"/>
    <lineage>
        <taxon>Eukaryota</taxon>
        <taxon>Metazoa</taxon>
        <taxon>Ecdysozoa</taxon>
        <taxon>Arthropoda</taxon>
        <taxon>Hexapoda</taxon>
        <taxon>Insecta</taxon>
        <taxon>Pterygota</taxon>
        <taxon>Neoptera</taxon>
        <taxon>Endopterygota</taxon>
        <taxon>Coleoptera</taxon>
        <taxon>Polyphaga</taxon>
        <taxon>Cucujiformia</taxon>
        <taxon>Chrysomeloidea</taxon>
        <taxon>Cerambycidae</taxon>
        <taxon>Lamiinae</taxon>
        <taxon>Acanthocinini</taxon>
        <taxon>Exocentrus</taxon>
    </lineage>
</organism>
<feature type="domain" description="NF-X1-type" evidence="9">
    <location>
        <begin position="653"/>
        <end position="671"/>
    </location>
</feature>
<feature type="domain" description="NF-X1-type" evidence="9">
    <location>
        <begin position="324"/>
        <end position="343"/>
    </location>
</feature>
<dbReference type="InterPro" id="IPR034078">
    <property type="entry name" value="NFX1_fam"/>
</dbReference>
<dbReference type="GO" id="GO:0005634">
    <property type="term" value="C:nucleus"/>
    <property type="evidence" value="ECO:0007669"/>
    <property type="project" value="InterPro"/>
</dbReference>
<feature type="transmembrane region" description="Helical" evidence="8">
    <location>
        <begin position="830"/>
        <end position="856"/>
    </location>
</feature>
<dbReference type="Proteomes" id="UP001159042">
    <property type="component" value="Unassembled WGS sequence"/>
</dbReference>
<evidence type="ECO:0000256" key="2">
    <source>
        <dbReference type="ARBA" id="ARBA00022723"/>
    </source>
</evidence>
<feature type="transmembrane region" description="Helical" evidence="8">
    <location>
        <begin position="1127"/>
        <end position="1148"/>
    </location>
</feature>
<feature type="region of interest" description="Disordered" evidence="7">
    <location>
        <begin position="1"/>
        <end position="42"/>
    </location>
</feature>
<dbReference type="SMART" id="SM00438">
    <property type="entry name" value="ZnF_NFX"/>
    <property type="match status" value="9"/>
</dbReference>
<dbReference type="Pfam" id="PF25085">
    <property type="entry name" value="DUF7802"/>
    <property type="match status" value="1"/>
</dbReference>
<reference evidence="10 11" key="1">
    <citation type="journal article" date="2023" name="Insect Mol. Biol.">
        <title>Genome sequencing provides insights into the evolution of gene families encoding plant cell wall-degrading enzymes in longhorned beetles.</title>
        <authorList>
            <person name="Shin N.R."/>
            <person name="Okamura Y."/>
            <person name="Kirsch R."/>
            <person name="Pauchet Y."/>
        </authorList>
    </citation>
    <scope>NUCLEOTIDE SEQUENCE [LARGE SCALE GENOMIC DNA]</scope>
    <source>
        <strain evidence="10">EAD_L_NR</strain>
    </source>
</reference>
<feature type="coiled-coil region" evidence="6">
    <location>
        <begin position="770"/>
        <end position="801"/>
    </location>
</feature>
<keyword evidence="8" id="KW-1133">Transmembrane helix</keyword>
<dbReference type="InterPro" id="IPR056704">
    <property type="entry name" value="DUF7802"/>
</dbReference>
<evidence type="ECO:0000313" key="10">
    <source>
        <dbReference type="EMBL" id="KAJ8922417.1"/>
    </source>
</evidence>
<feature type="compositionally biased region" description="Polar residues" evidence="7">
    <location>
        <begin position="1"/>
        <end position="11"/>
    </location>
</feature>
<dbReference type="GO" id="GO:0000977">
    <property type="term" value="F:RNA polymerase II transcription regulatory region sequence-specific DNA binding"/>
    <property type="evidence" value="ECO:0007669"/>
    <property type="project" value="TreeGrafter"/>
</dbReference>
<protein>
    <recommendedName>
        <fullName evidence="9">NF-X1-type domain-containing protein</fullName>
    </recommendedName>
</protein>
<feature type="transmembrane region" description="Helical" evidence="8">
    <location>
        <begin position="1269"/>
        <end position="1289"/>
    </location>
</feature>
<evidence type="ECO:0000259" key="9">
    <source>
        <dbReference type="SMART" id="SM00438"/>
    </source>
</evidence>
<comment type="similarity">
    <text evidence="1">Belongs to the NFX1 family.</text>
</comment>
<feature type="domain" description="NF-X1-type" evidence="9">
    <location>
        <begin position="504"/>
        <end position="524"/>
    </location>
</feature>
<feature type="transmembrane region" description="Helical" evidence="8">
    <location>
        <begin position="1017"/>
        <end position="1041"/>
    </location>
</feature>
<proteinExistence type="inferred from homology"/>
<keyword evidence="6" id="KW-0175">Coiled coil</keyword>
<accession>A0AAV8W8I6</accession>
<dbReference type="CDD" id="cd16697">
    <property type="entry name" value="RING-CH-C4HC3_NFXL1"/>
    <property type="match status" value="1"/>
</dbReference>
<feature type="domain" description="NF-X1-type" evidence="9">
    <location>
        <begin position="271"/>
        <end position="290"/>
    </location>
</feature>
<name>A0AAV8W8I6_9CUCU</name>
<dbReference type="CDD" id="cd06008">
    <property type="entry name" value="NF-X1-zinc-finger"/>
    <property type="match status" value="3"/>
</dbReference>
<feature type="transmembrane region" description="Helical" evidence="8">
    <location>
        <begin position="986"/>
        <end position="1005"/>
    </location>
</feature>
<keyword evidence="3" id="KW-0677">Repeat</keyword>
<dbReference type="PANTHER" id="PTHR12360:SF1">
    <property type="entry name" value="NF-X1-TYPE ZINC FINGER PROTEIN NFXL1"/>
    <property type="match status" value="1"/>
</dbReference>
<dbReference type="Pfam" id="PF01422">
    <property type="entry name" value="zf-NF-X1"/>
    <property type="match status" value="8"/>
</dbReference>
<evidence type="ECO:0000256" key="4">
    <source>
        <dbReference type="ARBA" id="ARBA00022771"/>
    </source>
</evidence>
<dbReference type="InterPro" id="IPR000967">
    <property type="entry name" value="Znf_NFX1"/>
</dbReference>
<keyword evidence="2" id="KW-0479">Metal-binding</keyword>
<feature type="transmembrane region" description="Helical" evidence="8">
    <location>
        <begin position="1099"/>
        <end position="1121"/>
    </location>
</feature>
<keyword evidence="8" id="KW-0812">Transmembrane</keyword>